<evidence type="ECO:0000313" key="4">
    <source>
        <dbReference type="Proteomes" id="UP000502899"/>
    </source>
</evidence>
<evidence type="ECO:0000313" key="3">
    <source>
        <dbReference type="EMBL" id="QKH80335.1"/>
    </source>
</evidence>
<dbReference type="Gene3D" id="2.60.40.1080">
    <property type="match status" value="2"/>
</dbReference>
<reference evidence="3 4" key="1">
    <citation type="submission" date="2020-05" db="EMBL/GenBank/DDBJ databases">
        <title>FDA dAtabase for Regulatory Grade micrObial Sequences (FDA-ARGOS): Supporting development and validation of Infectious Disease Dx tests.</title>
        <authorList>
            <person name="Pederson C."/>
            <person name="Tallon L."/>
            <person name="Sadzewicz L."/>
            <person name="Zhao X."/>
            <person name="Vavikolanu K."/>
            <person name="Mehta A."/>
            <person name="Aluvathingal J."/>
            <person name="Nadendla S."/>
            <person name="Myers T."/>
            <person name="Yan Y."/>
            <person name="Sichtig H."/>
        </authorList>
    </citation>
    <scope>NUCLEOTIDE SEQUENCE [LARGE SCALE GENOMIC DNA]</scope>
    <source>
        <strain evidence="3 4">FDAARGOS_764</strain>
    </source>
</reference>
<feature type="signal peptide" evidence="1">
    <location>
        <begin position="1"/>
        <end position="22"/>
    </location>
</feature>
<dbReference type="RefSeq" id="WP_002841177.1">
    <property type="nucleotide sequence ID" value="NZ_CAUPFM010000002.1"/>
</dbReference>
<dbReference type="AlphaFoldDB" id="A0A7D4FXA2"/>
<gene>
    <name evidence="3" type="ORF">FOC70_08225</name>
</gene>
<keyword evidence="1" id="KW-0732">Signal</keyword>
<feature type="domain" description="BIG2" evidence="2">
    <location>
        <begin position="394"/>
        <end position="473"/>
    </location>
</feature>
<organism evidence="3 4">
    <name type="scientific">Finegoldia magna</name>
    <name type="common">Peptostreptococcus magnus</name>
    <dbReference type="NCBI Taxonomy" id="1260"/>
    <lineage>
        <taxon>Bacteria</taxon>
        <taxon>Bacillati</taxon>
        <taxon>Bacillota</taxon>
        <taxon>Tissierellia</taxon>
        <taxon>Tissierellales</taxon>
        <taxon>Peptoniphilaceae</taxon>
        <taxon>Finegoldia</taxon>
    </lineage>
</organism>
<dbReference type="Proteomes" id="UP000502899">
    <property type="component" value="Chromosome"/>
</dbReference>
<accession>A0A7D4FXA2</accession>
<dbReference type="EMBL" id="CP054000">
    <property type="protein sequence ID" value="QKH80335.1"/>
    <property type="molecule type" value="Genomic_DNA"/>
</dbReference>
<evidence type="ECO:0000256" key="1">
    <source>
        <dbReference type="SAM" id="SignalP"/>
    </source>
</evidence>
<feature type="chain" id="PRO_5038372350" evidence="1">
    <location>
        <begin position="23"/>
        <end position="571"/>
    </location>
</feature>
<dbReference type="SUPFAM" id="SSF49373">
    <property type="entry name" value="Invasin/intimin cell-adhesion fragments"/>
    <property type="match status" value="1"/>
</dbReference>
<name>A0A7D4FXA2_FINMA</name>
<dbReference type="InterPro" id="IPR010860">
    <property type="entry name" value="CAMP_factor"/>
</dbReference>
<dbReference type="Pfam" id="PF02368">
    <property type="entry name" value="Big_2"/>
    <property type="match status" value="1"/>
</dbReference>
<dbReference type="Pfam" id="PF07373">
    <property type="entry name" value="CAMP_factor"/>
    <property type="match status" value="1"/>
</dbReference>
<dbReference type="SMART" id="SM00635">
    <property type="entry name" value="BID_2"/>
    <property type="match status" value="2"/>
</dbReference>
<dbReference type="InterPro" id="IPR003343">
    <property type="entry name" value="Big_2"/>
</dbReference>
<sequence>MKHLKKSLAMILVFAMTFIAVAPLSEVFADSLEVKQEEPKLEISELKEGLTQAVKSVEDIEPADEKYKEVLDKFYEAHDFLDKEIKVAEMKQRQAVGSAQAVGALENSIYDLTTIPVRVQLMIRIGRAIRFATTELSNKVIAAHTKITEYIITGILYAVNPFASEQQIMEYIQRFDQLEQELLSYPDLGPNDIATIYKKAAVWREIREAKKVRASRTRFGNSFIVRDLSEEISKTVGLQFRITVKCGELDDQVKKLHAAMEKITGPKVKAEKIEFFEGNVGAISLNKTTKITPVVLPNEVKDKEVFIYSSNAFLARVVGNTIIPIRTGTVMITVVSKDGYAKSNFELHIVEPGQSISSIPFLQATGENSEYLNTSSNGGGVVNNNPYIQKDSYEVKNIGFSVKSTTLKVGDTYDLASKTFVFPENALEKEVSYKSDDETIARVNEKGTIKAVAEGSTTITATTKNGVTNKFKLNVIKKIDKDEYQITEINPSERRAGIFSIEFKATKNGKKYNGPAKVTVSNTKKSIVRDVYFNNGVTSVKYNGFEFGTWVKDFNVKIELKDQVKTFELNY</sequence>
<proteinExistence type="predicted"/>
<feature type="domain" description="BIG2" evidence="2">
    <location>
        <begin position="274"/>
        <end position="346"/>
    </location>
</feature>
<dbReference type="InterPro" id="IPR008964">
    <property type="entry name" value="Invasin/intimin_cell_adhesion"/>
</dbReference>
<protein>
    <submittedName>
        <fullName evidence="3">cAMP factor family pore-forming toxin</fullName>
    </submittedName>
</protein>
<evidence type="ECO:0000259" key="2">
    <source>
        <dbReference type="SMART" id="SM00635"/>
    </source>
</evidence>